<evidence type="ECO:0000259" key="7">
    <source>
        <dbReference type="Pfam" id="PF04884"/>
    </source>
</evidence>
<dbReference type="InterPro" id="IPR006968">
    <property type="entry name" value="RUS_fam"/>
</dbReference>
<evidence type="ECO:0000256" key="1">
    <source>
        <dbReference type="ARBA" id="ARBA00004370"/>
    </source>
</evidence>
<keyword evidence="3 6" id="KW-0812">Transmembrane</keyword>
<dbReference type="PANTHER" id="PTHR12770">
    <property type="entry name" value="RUS1 FAMILY PROTEIN C16ORF58"/>
    <property type="match status" value="1"/>
</dbReference>
<dbReference type="PANTHER" id="PTHR12770:SF31">
    <property type="entry name" value="RUS FAMILY MEMBER 1"/>
    <property type="match status" value="1"/>
</dbReference>
<comment type="caution">
    <text evidence="9">The sequence shown here is derived from an EMBL/GenBank/DDBJ whole genome shotgun (WGS) entry which is preliminary data.</text>
</comment>
<gene>
    <name evidence="9" type="ORF">BCR38DRAFT_458488</name>
</gene>
<dbReference type="OrthoDB" id="364779at2759"/>
<evidence type="ECO:0000256" key="5">
    <source>
        <dbReference type="ARBA" id="ARBA00023136"/>
    </source>
</evidence>
<keyword evidence="4 6" id="KW-1133">Transmembrane helix</keyword>
<feature type="domain" description="Protein root UVB sensitive/RUS" evidence="7">
    <location>
        <begin position="63"/>
        <end position="300"/>
    </location>
</feature>
<comment type="subcellular location">
    <subcellularLocation>
        <location evidence="1">Membrane</location>
    </subcellularLocation>
</comment>
<evidence type="ECO:0000256" key="2">
    <source>
        <dbReference type="ARBA" id="ARBA00007558"/>
    </source>
</evidence>
<comment type="similarity">
    <text evidence="2">Belongs to the RUS1 family.</text>
</comment>
<evidence type="ECO:0000256" key="6">
    <source>
        <dbReference type="SAM" id="Phobius"/>
    </source>
</evidence>
<dbReference type="GeneID" id="63778381"/>
<evidence type="ECO:0000313" key="9">
    <source>
        <dbReference type="EMBL" id="ORY63315.1"/>
    </source>
</evidence>
<evidence type="ECO:0000313" key="10">
    <source>
        <dbReference type="Proteomes" id="UP000193689"/>
    </source>
</evidence>
<protein>
    <submittedName>
        <fullName evidence="9">Vitamin B6 photo-protection and homoeostasis-domain-containing protein</fullName>
    </submittedName>
</protein>
<dbReference type="EMBL" id="MCFJ01000008">
    <property type="protein sequence ID" value="ORY63315.1"/>
    <property type="molecule type" value="Genomic_DNA"/>
</dbReference>
<name>A0A1Y2DXG7_9PEZI</name>
<feature type="domain" description="Root UVB sensitive protein C-terminal" evidence="8">
    <location>
        <begin position="397"/>
        <end position="479"/>
    </location>
</feature>
<evidence type="ECO:0000256" key="4">
    <source>
        <dbReference type="ARBA" id="ARBA00022989"/>
    </source>
</evidence>
<dbReference type="RefSeq" id="XP_040714972.1">
    <property type="nucleotide sequence ID" value="XM_040862169.1"/>
</dbReference>
<dbReference type="Proteomes" id="UP000193689">
    <property type="component" value="Unassembled WGS sequence"/>
</dbReference>
<dbReference type="GO" id="GO:0016020">
    <property type="term" value="C:membrane"/>
    <property type="evidence" value="ECO:0007669"/>
    <property type="project" value="UniProtKB-SubCell"/>
</dbReference>
<dbReference type="InterPro" id="IPR054549">
    <property type="entry name" value="UVB_sens_RUS_dom"/>
</dbReference>
<keyword evidence="10" id="KW-1185">Reference proteome</keyword>
<dbReference type="InParanoid" id="A0A1Y2DXG7"/>
<evidence type="ECO:0000256" key="3">
    <source>
        <dbReference type="ARBA" id="ARBA00022692"/>
    </source>
</evidence>
<accession>A0A1Y2DXG7</accession>
<evidence type="ECO:0000259" key="8">
    <source>
        <dbReference type="Pfam" id="PF24160"/>
    </source>
</evidence>
<sequence>MDTTASFSTTNGGDSSRSDVVEIAECDKAGNLKATYIESHPSSSSSATTPSNSRIDVFFPTAGKSLWQKLLVIFLPDGYPQSVTDDYTKYQIYDSLQAFAGSIAGMISSRAVWVGLGVGDASASPTGAMLIQIVRECMGKLATIVFAHSMGTAIEAECKMYRFKADVLCDAAMVLDCLSPLVPVLGMRVAVLCVSSVLYAAAGVAGGAAKSSLSGHFARWNNLGELNAKDGSQETMISLMGNMAGTAAMAFLSTPTATWLSLICLLVVHLVMNWIGVKAVKMRSLNRQRANIVFSNLLDKNKVLDPAEVSQRESIFAKRGGSTLRGKNGTLIGHCDFGVSLQTLISSLSQNGRHGKTGSSRLGPVDLSTLTRLFRHQGYLLWYERQSPRWNDTPSSTTRVLVVLKEEVTTEQQLRAWYHALILARRVLDVTNSKMDASDSHEEQSLSHVGVTLDQVQASFDAHARRLRDVGWNLDIPVLETCTGSRVIFGKTPNKS</sequence>
<dbReference type="Pfam" id="PF24160">
    <property type="entry name" value="UVB_sens_C"/>
    <property type="match status" value="1"/>
</dbReference>
<proteinExistence type="inferred from homology"/>
<dbReference type="AlphaFoldDB" id="A0A1Y2DXG7"/>
<dbReference type="InterPro" id="IPR055412">
    <property type="entry name" value="UVB_sens_C"/>
</dbReference>
<keyword evidence="5 6" id="KW-0472">Membrane</keyword>
<organism evidence="9 10">
    <name type="scientific">Pseudomassariella vexata</name>
    <dbReference type="NCBI Taxonomy" id="1141098"/>
    <lineage>
        <taxon>Eukaryota</taxon>
        <taxon>Fungi</taxon>
        <taxon>Dikarya</taxon>
        <taxon>Ascomycota</taxon>
        <taxon>Pezizomycotina</taxon>
        <taxon>Sordariomycetes</taxon>
        <taxon>Xylariomycetidae</taxon>
        <taxon>Amphisphaeriales</taxon>
        <taxon>Pseudomassariaceae</taxon>
        <taxon>Pseudomassariella</taxon>
    </lineage>
</organism>
<dbReference type="Pfam" id="PF04884">
    <property type="entry name" value="UVB_sens_prot"/>
    <property type="match status" value="1"/>
</dbReference>
<feature type="transmembrane region" description="Helical" evidence="6">
    <location>
        <begin position="259"/>
        <end position="280"/>
    </location>
</feature>
<reference evidence="9 10" key="1">
    <citation type="submission" date="2016-07" db="EMBL/GenBank/DDBJ databases">
        <title>Pervasive Adenine N6-methylation of Active Genes in Fungi.</title>
        <authorList>
            <consortium name="DOE Joint Genome Institute"/>
            <person name="Mondo S.J."/>
            <person name="Dannebaum R.O."/>
            <person name="Kuo R.C."/>
            <person name="Labutti K."/>
            <person name="Haridas S."/>
            <person name="Kuo A."/>
            <person name="Salamov A."/>
            <person name="Ahrendt S.R."/>
            <person name="Lipzen A."/>
            <person name="Sullivan W."/>
            <person name="Andreopoulos W.B."/>
            <person name="Clum A."/>
            <person name="Lindquist E."/>
            <person name="Daum C."/>
            <person name="Ramamoorthy G.K."/>
            <person name="Gryganskyi A."/>
            <person name="Culley D."/>
            <person name="Magnuson J.K."/>
            <person name="James T.Y."/>
            <person name="O'Malley M.A."/>
            <person name="Stajich J.E."/>
            <person name="Spatafora J.W."/>
            <person name="Visel A."/>
            <person name="Grigoriev I.V."/>
        </authorList>
    </citation>
    <scope>NUCLEOTIDE SEQUENCE [LARGE SCALE GENOMIC DNA]</scope>
    <source>
        <strain evidence="9 10">CBS 129021</strain>
    </source>
</reference>